<dbReference type="PROSITE" id="PS00895">
    <property type="entry name" value="3_HYDROXYISOBUT_DH"/>
    <property type="match status" value="1"/>
</dbReference>
<dbReference type="Pfam" id="PF03446">
    <property type="entry name" value="NAD_binding_2"/>
    <property type="match status" value="1"/>
</dbReference>
<comment type="caution">
    <text evidence="4">The sequence shown here is derived from an EMBL/GenBank/DDBJ whole genome shotgun (WGS) entry which is preliminary data.</text>
</comment>
<reference evidence="4" key="2">
    <citation type="journal article" date="2014" name="ISME J.">
        <title>Microbial stratification in low pH oxic and suboxic macroscopic growths along an acid mine drainage.</title>
        <authorList>
            <person name="Mendez-Garcia C."/>
            <person name="Mesa V."/>
            <person name="Sprenger R.R."/>
            <person name="Richter M."/>
            <person name="Diez M.S."/>
            <person name="Solano J."/>
            <person name="Bargiela R."/>
            <person name="Golyshina O.V."/>
            <person name="Manteca A."/>
            <person name="Ramos J.L."/>
            <person name="Gallego J.R."/>
            <person name="Llorente I."/>
            <person name="Martins Dos Santos V.A."/>
            <person name="Jensen O.N."/>
            <person name="Pelaez A.I."/>
            <person name="Sanchez J."/>
            <person name="Ferrer M."/>
        </authorList>
    </citation>
    <scope>NUCLEOTIDE SEQUENCE</scope>
</reference>
<dbReference type="SUPFAM" id="SSF51735">
    <property type="entry name" value="NAD(P)-binding Rossmann-fold domains"/>
    <property type="match status" value="1"/>
</dbReference>
<proteinExistence type="inferred from homology"/>
<feature type="non-terminal residue" evidence="4">
    <location>
        <position position="224"/>
    </location>
</feature>
<feature type="domain" description="3-hydroxyisobutyrate dehydrogenase-like NAD-binding" evidence="3">
    <location>
        <begin position="162"/>
        <end position="221"/>
    </location>
</feature>
<name>T1BJ06_9ZZZZ</name>
<dbReference type="EMBL" id="AUZX01004914">
    <property type="protein sequence ID" value="EQD69657.1"/>
    <property type="molecule type" value="Genomic_DNA"/>
</dbReference>
<accession>T1BJ06</accession>
<dbReference type="InterPro" id="IPR008927">
    <property type="entry name" value="6-PGluconate_DH-like_C_sf"/>
</dbReference>
<dbReference type="GO" id="GO:0050661">
    <property type="term" value="F:NADP binding"/>
    <property type="evidence" value="ECO:0007669"/>
    <property type="project" value="InterPro"/>
</dbReference>
<reference evidence="4" key="1">
    <citation type="submission" date="2013-08" db="EMBL/GenBank/DDBJ databases">
        <authorList>
            <person name="Mendez C."/>
            <person name="Richter M."/>
            <person name="Ferrer M."/>
            <person name="Sanchez J."/>
        </authorList>
    </citation>
    <scope>NUCLEOTIDE SEQUENCE</scope>
</reference>
<gene>
    <name evidence="4" type="ORF">B1A_06779</name>
</gene>
<feature type="domain" description="6-phosphogluconate dehydrogenase NADP-binding" evidence="2">
    <location>
        <begin position="2"/>
        <end position="159"/>
    </location>
</feature>
<dbReference type="GO" id="GO:0016491">
    <property type="term" value="F:oxidoreductase activity"/>
    <property type="evidence" value="ECO:0007669"/>
    <property type="project" value="InterPro"/>
</dbReference>
<sequence>MRVGFVGLGAMGAHMARNLHKAGLLSGIWNRTAQKAQTLAEELGVAPAASPAELAASVEAVVTCVSADSDVLEIAEALAMGFSAGALLIDCSTTAADTARRAADLLRPRGVNFLDCPVSGGVEGARDGTLAIMCGGDPECFERARPVLQAMGRTVTLFGPVGSGQAAKATNQIMCAGIIEAVAEAMAFAHAQGLPLEKLIETLSKGAGSSWYFVHRAPNMVRGS</sequence>
<dbReference type="InterPro" id="IPR013328">
    <property type="entry name" value="6PGD_dom2"/>
</dbReference>
<dbReference type="InterPro" id="IPR006115">
    <property type="entry name" value="6PGDH_NADP-bd"/>
</dbReference>
<organism evidence="4">
    <name type="scientific">mine drainage metagenome</name>
    <dbReference type="NCBI Taxonomy" id="410659"/>
    <lineage>
        <taxon>unclassified sequences</taxon>
        <taxon>metagenomes</taxon>
        <taxon>ecological metagenomes</taxon>
    </lineage>
</organism>
<dbReference type="Pfam" id="PF14833">
    <property type="entry name" value="NAD_binding_11"/>
    <property type="match status" value="1"/>
</dbReference>
<protein>
    <submittedName>
        <fullName evidence="4">6-phosphogluconate dehydrogenase NAD-binding protein</fullName>
    </submittedName>
</protein>
<dbReference type="Gene3D" id="3.40.50.720">
    <property type="entry name" value="NAD(P)-binding Rossmann-like Domain"/>
    <property type="match status" value="1"/>
</dbReference>
<dbReference type="InterPro" id="IPR029154">
    <property type="entry name" value="HIBADH-like_NADP-bd"/>
</dbReference>
<dbReference type="SUPFAM" id="SSF48179">
    <property type="entry name" value="6-phosphogluconate dehydrogenase C-terminal domain-like"/>
    <property type="match status" value="1"/>
</dbReference>
<evidence type="ECO:0000259" key="3">
    <source>
        <dbReference type="Pfam" id="PF14833"/>
    </source>
</evidence>
<evidence type="ECO:0000259" key="2">
    <source>
        <dbReference type="Pfam" id="PF03446"/>
    </source>
</evidence>
<dbReference type="PANTHER" id="PTHR43060:SF15">
    <property type="entry name" value="3-HYDROXYISOBUTYRATE DEHYDROGENASE-LIKE 1, MITOCHONDRIAL-RELATED"/>
    <property type="match status" value="1"/>
</dbReference>
<evidence type="ECO:0000256" key="1">
    <source>
        <dbReference type="ARBA" id="ARBA00009080"/>
    </source>
</evidence>
<dbReference type="GO" id="GO:0051287">
    <property type="term" value="F:NAD binding"/>
    <property type="evidence" value="ECO:0007669"/>
    <property type="project" value="InterPro"/>
</dbReference>
<dbReference type="Gene3D" id="1.10.1040.10">
    <property type="entry name" value="N-(1-d-carboxylethyl)-l-norvaline Dehydrogenase, domain 2"/>
    <property type="match status" value="1"/>
</dbReference>
<dbReference type="InterPro" id="IPR036291">
    <property type="entry name" value="NAD(P)-bd_dom_sf"/>
</dbReference>
<comment type="similarity">
    <text evidence="1">Belongs to the HIBADH-related family.</text>
</comment>
<evidence type="ECO:0000313" key="4">
    <source>
        <dbReference type="EMBL" id="EQD69657.1"/>
    </source>
</evidence>
<dbReference type="InterPro" id="IPR002204">
    <property type="entry name" value="3-OH-isobutyrate_DH-rel_CS"/>
</dbReference>
<dbReference type="PANTHER" id="PTHR43060">
    <property type="entry name" value="3-HYDROXYISOBUTYRATE DEHYDROGENASE-LIKE 1, MITOCHONDRIAL-RELATED"/>
    <property type="match status" value="1"/>
</dbReference>
<dbReference type="AlphaFoldDB" id="T1BJ06"/>